<keyword evidence="2" id="KW-1133">Transmembrane helix</keyword>
<dbReference type="EMBL" id="JACEFF010000073">
    <property type="protein sequence ID" value="KAH9644659.1"/>
    <property type="molecule type" value="Genomic_DNA"/>
</dbReference>
<keyword evidence="2" id="KW-0472">Membrane</keyword>
<evidence type="ECO:0000256" key="2">
    <source>
        <dbReference type="SAM" id="Phobius"/>
    </source>
</evidence>
<proteinExistence type="predicted"/>
<feature type="chain" id="PRO_5036791527" evidence="3">
    <location>
        <begin position="19"/>
        <end position="454"/>
    </location>
</feature>
<dbReference type="Proteomes" id="UP000814243">
    <property type="component" value="Unassembled WGS sequence"/>
</dbReference>
<evidence type="ECO:0000256" key="3">
    <source>
        <dbReference type="SAM" id="SignalP"/>
    </source>
</evidence>
<feature type="signal peptide" evidence="3">
    <location>
        <begin position="1"/>
        <end position="18"/>
    </location>
</feature>
<feature type="transmembrane region" description="Helical" evidence="2">
    <location>
        <begin position="183"/>
        <end position="201"/>
    </location>
</feature>
<feature type="region of interest" description="Disordered" evidence="1">
    <location>
        <begin position="148"/>
        <end position="167"/>
    </location>
</feature>
<feature type="compositionally biased region" description="Gly residues" evidence="1">
    <location>
        <begin position="155"/>
        <end position="164"/>
    </location>
</feature>
<evidence type="ECO:0000313" key="5">
    <source>
        <dbReference type="Proteomes" id="UP000814243"/>
    </source>
</evidence>
<organism evidence="4 5">
    <name type="scientific">Spodoptera exigua</name>
    <name type="common">Beet armyworm</name>
    <name type="synonym">Noctua fulgens</name>
    <dbReference type="NCBI Taxonomy" id="7107"/>
    <lineage>
        <taxon>Eukaryota</taxon>
        <taxon>Metazoa</taxon>
        <taxon>Ecdysozoa</taxon>
        <taxon>Arthropoda</taxon>
        <taxon>Hexapoda</taxon>
        <taxon>Insecta</taxon>
        <taxon>Pterygota</taxon>
        <taxon>Neoptera</taxon>
        <taxon>Endopterygota</taxon>
        <taxon>Lepidoptera</taxon>
        <taxon>Glossata</taxon>
        <taxon>Ditrysia</taxon>
        <taxon>Noctuoidea</taxon>
        <taxon>Noctuidae</taxon>
        <taxon>Amphipyrinae</taxon>
        <taxon>Spodoptera</taxon>
    </lineage>
</organism>
<dbReference type="PANTHER" id="PTHR21879">
    <property type="entry name" value="FI03362P-RELATED-RELATED"/>
    <property type="match status" value="1"/>
</dbReference>
<accession>A0A922SPI6</accession>
<evidence type="ECO:0000313" key="4">
    <source>
        <dbReference type="EMBL" id="KAH9644659.1"/>
    </source>
</evidence>
<name>A0A922SPI6_SPOEX</name>
<dbReference type="GO" id="GO:0016020">
    <property type="term" value="C:membrane"/>
    <property type="evidence" value="ECO:0007669"/>
    <property type="project" value="TreeGrafter"/>
</dbReference>
<sequence length="454" mass="50311">MELKTVILELILIVLINAKVIKVNEDSDKDVDEANDLNDNFNGVYIDCFLHMSFPCVQRKTLMYLQQLNNLSEVSVIGDYIKFVKLNTSIVEEDKGAEDHYTEKNSEELTHMIDKAIDHFFDNHIIRVSALGKETSLPMPNNVEEFVGRKKRKGGGGGGGGGGHDGGDGFGKKKMMMMAMMCMKMKLMMMVPAMMGMMGMMSFKGMMFSMMSFMVAKMMLLMKILEKKGGAGGGGGGGGDGGWATGGGGGGAWMPAGGPDYGGGGGGGGGYDANGQWQSRSILDLGDKEEIIENKPIVSYVAPVVRYNNNKIDKKTNLYAIEDLSKTGKNGTVAKSRRKRSIIDVIQNSYLYWINRLLGINNNRRTSTNYPKYKIVNGVKYVFYPYRQQKVKLPKEIQSNRIKTVDEGFKPIITAEDFNKGEIVEGAVESRMNRKKMNKMKETVNDTIDENPWE</sequence>
<dbReference type="InterPro" id="IPR012464">
    <property type="entry name" value="DUF1676"/>
</dbReference>
<dbReference type="AlphaFoldDB" id="A0A922SPI6"/>
<reference evidence="4" key="1">
    <citation type="journal article" date="2021" name="G3 (Bethesda)">
        <title>Genome and transcriptome analysis of the beet armyworm Spodoptera exigua reveals targets for pest control. .</title>
        <authorList>
            <person name="Simon S."/>
            <person name="Breeschoten T."/>
            <person name="Jansen H.J."/>
            <person name="Dirks R.P."/>
            <person name="Schranz M.E."/>
            <person name="Ros V.I.D."/>
        </authorList>
    </citation>
    <scope>NUCLEOTIDE SEQUENCE</scope>
    <source>
        <strain evidence="4">TB_SE_WUR_2020</strain>
    </source>
</reference>
<keyword evidence="2" id="KW-0812">Transmembrane</keyword>
<dbReference type="Pfam" id="PF07898">
    <property type="entry name" value="DUF1676"/>
    <property type="match status" value="1"/>
</dbReference>
<gene>
    <name evidence="4" type="ORF">HF086_011828</name>
</gene>
<evidence type="ECO:0000256" key="1">
    <source>
        <dbReference type="SAM" id="MobiDB-lite"/>
    </source>
</evidence>
<protein>
    <submittedName>
        <fullName evidence="4">Uncharacterized protein</fullName>
    </submittedName>
</protein>
<comment type="caution">
    <text evidence="4">The sequence shown here is derived from an EMBL/GenBank/DDBJ whole genome shotgun (WGS) entry which is preliminary data.</text>
</comment>
<keyword evidence="3" id="KW-0732">Signal</keyword>